<dbReference type="OrthoDB" id="5850908at2759"/>
<gene>
    <name evidence="1" type="ORF">NECAME_11081</name>
</gene>
<dbReference type="STRING" id="51031.W2T8A7"/>
<evidence type="ECO:0000313" key="2">
    <source>
        <dbReference type="Proteomes" id="UP000053676"/>
    </source>
</evidence>
<organism evidence="1 2">
    <name type="scientific">Necator americanus</name>
    <name type="common">Human hookworm</name>
    <dbReference type="NCBI Taxonomy" id="51031"/>
    <lineage>
        <taxon>Eukaryota</taxon>
        <taxon>Metazoa</taxon>
        <taxon>Ecdysozoa</taxon>
        <taxon>Nematoda</taxon>
        <taxon>Chromadorea</taxon>
        <taxon>Rhabditida</taxon>
        <taxon>Rhabditina</taxon>
        <taxon>Rhabditomorpha</taxon>
        <taxon>Strongyloidea</taxon>
        <taxon>Ancylostomatidae</taxon>
        <taxon>Bunostominae</taxon>
        <taxon>Necator</taxon>
    </lineage>
</organism>
<dbReference type="EMBL" id="KI660172">
    <property type="protein sequence ID" value="ETN77411.1"/>
    <property type="molecule type" value="Genomic_DNA"/>
</dbReference>
<name>W2T8A7_NECAM</name>
<dbReference type="PANTHER" id="PTHR37984:SF5">
    <property type="entry name" value="PROTEIN NYNRIN-LIKE"/>
    <property type="match status" value="1"/>
</dbReference>
<evidence type="ECO:0000313" key="1">
    <source>
        <dbReference type="EMBL" id="ETN77411.1"/>
    </source>
</evidence>
<dbReference type="PANTHER" id="PTHR37984">
    <property type="entry name" value="PROTEIN CBG26694"/>
    <property type="match status" value="1"/>
</dbReference>
<proteinExistence type="predicted"/>
<keyword evidence="2" id="KW-1185">Reference proteome</keyword>
<dbReference type="KEGG" id="nai:NECAME_11081"/>
<accession>W2T8A7</accession>
<sequence>MSNYYGSFVAEMRQLRSPQDALLKKNVPFKWNEDGRYVRTRNWSSDSAQDAGWDREGNMARKPKSHRCRKELWSDRERGTRLDIRYPEVSPLYIWTSIQAPQGSQAVATHFRTKKMVHRLQRWKLILLGYDFDIEYQKTTECGQADVLSRLIPPRPAQTEDIVITKIEQDILAVQSAAVKVLPVTKKTIEDTSKKLYATAAAVRKLRRCQRRQFTILGPLRRNRRTEFISTMQSLSNEATLYTNKIEEAKLTKLDFYGCKKCLIG</sequence>
<dbReference type="InterPro" id="IPR050951">
    <property type="entry name" value="Retrovirus_Pol_polyprotein"/>
</dbReference>
<protein>
    <submittedName>
        <fullName evidence="1">Uncharacterized protein</fullName>
    </submittedName>
</protein>
<reference evidence="2" key="1">
    <citation type="journal article" date="2014" name="Nat. Genet.">
        <title>Genome of the human hookworm Necator americanus.</title>
        <authorList>
            <person name="Tang Y.T."/>
            <person name="Gao X."/>
            <person name="Rosa B.A."/>
            <person name="Abubucker S."/>
            <person name="Hallsworth-Pepin K."/>
            <person name="Martin J."/>
            <person name="Tyagi R."/>
            <person name="Heizer E."/>
            <person name="Zhang X."/>
            <person name="Bhonagiri-Palsikar V."/>
            <person name="Minx P."/>
            <person name="Warren W.C."/>
            <person name="Wang Q."/>
            <person name="Zhan B."/>
            <person name="Hotez P.J."/>
            <person name="Sternberg P.W."/>
            <person name="Dougall A."/>
            <person name="Gaze S.T."/>
            <person name="Mulvenna J."/>
            <person name="Sotillo J."/>
            <person name="Ranganathan S."/>
            <person name="Rabelo E.M."/>
            <person name="Wilson R.K."/>
            <person name="Felgner P.L."/>
            <person name="Bethony J."/>
            <person name="Hawdon J.M."/>
            <person name="Gasser R.B."/>
            <person name="Loukas A."/>
            <person name="Mitreva M."/>
        </authorList>
    </citation>
    <scope>NUCLEOTIDE SEQUENCE [LARGE SCALE GENOMIC DNA]</scope>
</reference>
<dbReference type="AlphaFoldDB" id="W2T8A7"/>
<dbReference type="Proteomes" id="UP000053676">
    <property type="component" value="Unassembled WGS sequence"/>
</dbReference>